<accession>A0A239PZ39</accession>
<dbReference type="SUPFAM" id="SSF47789">
    <property type="entry name" value="C-terminal domain of RNA polymerase alpha subunit"/>
    <property type="match status" value="1"/>
</dbReference>
<gene>
    <name evidence="1" type="ORF">SAMN06297382_2735</name>
</gene>
<evidence type="ECO:0008006" key="3">
    <source>
        <dbReference type="Google" id="ProtNLM"/>
    </source>
</evidence>
<sequence length="71" mass="7344">MTRDAEVSSAGDLPKLAAPARRALVSAGLTSLDKLSKAKGRDVARLHGMGPKAMAALKTALAARGLRFAKE</sequence>
<proteinExistence type="predicted"/>
<organism evidence="1 2">
    <name type="scientific">Amphiplicatus metriothermophilus</name>
    <dbReference type="NCBI Taxonomy" id="1519374"/>
    <lineage>
        <taxon>Bacteria</taxon>
        <taxon>Pseudomonadati</taxon>
        <taxon>Pseudomonadota</taxon>
        <taxon>Alphaproteobacteria</taxon>
        <taxon>Parvularculales</taxon>
        <taxon>Parvularculaceae</taxon>
        <taxon>Amphiplicatus</taxon>
    </lineage>
</organism>
<evidence type="ECO:0000313" key="1">
    <source>
        <dbReference type="EMBL" id="SNT75430.1"/>
    </source>
</evidence>
<protein>
    <recommendedName>
        <fullName evidence="3">Helix-hairpin-helix domain-containing protein</fullName>
    </recommendedName>
</protein>
<evidence type="ECO:0000313" key="2">
    <source>
        <dbReference type="Proteomes" id="UP000198346"/>
    </source>
</evidence>
<dbReference type="Proteomes" id="UP000198346">
    <property type="component" value="Unassembled WGS sequence"/>
</dbReference>
<name>A0A239PZ39_9PROT</name>
<dbReference type="Gene3D" id="1.10.150.20">
    <property type="entry name" value="5' to 3' exonuclease, C-terminal subdomain"/>
    <property type="match status" value="1"/>
</dbReference>
<dbReference type="AlphaFoldDB" id="A0A239PZ39"/>
<dbReference type="EMBL" id="FZQA01000008">
    <property type="protein sequence ID" value="SNT75430.1"/>
    <property type="molecule type" value="Genomic_DNA"/>
</dbReference>
<reference evidence="1 2" key="1">
    <citation type="submission" date="2017-07" db="EMBL/GenBank/DDBJ databases">
        <authorList>
            <person name="Sun Z.S."/>
            <person name="Albrecht U."/>
            <person name="Echele G."/>
            <person name="Lee C.C."/>
        </authorList>
    </citation>
    <scope>NUCLEOTIDE SEQUENCE [LARGE SCALE GENOMIC DNA]</scope>
    <source>
        <strain evidence="1 2">CGMCC 1.12710</strain>
    </source>
</reference>
<keyword evidence="2" id="KW-1185">Reference proteome</keyword>